<evidence type="ECO:0000259" key="14">
    <source>
        <dbReference type="PROSITE" id="PS50113"/>
    </source>
</evidence>
<feature type="domain" description="PAS" evidence="13">
    <location>
        <begin position="207"/>
        <end position="255"/>
    </location>
</feature>
<dbReference type="PROSITE" id="PS50112">
    <property type="entry name" value="PAS"/>
    <property type="match status" value="2"/>
</dbReference>
<keyword evidence="11" id="KW-0812">Transmembrane</keyword>
<sequence>MHLSLTASLALPALLVVGLLGGLSLLAVALVRDRPARRLWLLCPLAAVVAGLAAALPPTPGLAESGFAVFALATALAAWSDRRVPLRRRLLFLAGALLLPAGAALLAGEAADGLALAVDGFSSLLLLGAAFGFLAPADTEAERPALLAAGLLLGTAGLLGAVVLPAGTEPATIALLRLGLVAAVPALTGLAALLGEATRLRAEATDNADRLRDLADISSDWLWETDAEHRFTYLSPRLAEVTGLAPRQVLGRTRLELVGASPDDPAWRAHLADLEAHRPFTDFAYDIAVPGADTRTFRISGRPIVDAQGTFKGYRGIGDDLTEIRHAEAALQQLQGRLESAISSLDHGFALFDEDDRLVVFNDAYHRYVPGFRDVLKPGLTYEQILGSVWDLGAYSDSEPDREAFLRRRLERHRDAPYELVQTLSDGTILQMSGLPTKEGGRVVVISDITERRRRERVLETLVRRQEGEATLAAFAEAAAIAIGFRGAGIARRLDDGRVELASWFGSVAPAQGVRLSFSGPGSHHGDPLEEFVGRDADKQFAGCELIGTSGAVAYFCRRLELVDGTVIGYLIALDDRPHDGNPANPELLRLVARGASLELRRLQAEEALRLSEQRFRDIADMNSDWIWETDADHRYTYFSPRFATVTGLPVERALGLTRVELVQADTSDPAWQAHLADLAAHRDVREFIYTGKVIGSDKPGRYRINGKAIFDEQGTFLGYRGTANDVTEIVETRAAAETLRLQLQAAVASLPDGFALFDPEERLVICNEVYRQVSPTIGRIAEPGASFEAIVRAAMADGLFDLQGADPEAFVAERVARHRDAPYRLELNYADGRVVQVSGARTPDGGSVLLWTDIGVHVRRERVLSILVESRTRGRDLLEAAAEALQVGLGYRWAGVARRASEAGQAEVLAMWDGRLPGTIPPFLYDLAGSPCDQVYNGRQRCFWPRDVAARFPQDTVLAEMGAEAYRGHLLLDSQNRVLGHIFAIGDEPAPSRAGDDDIVQMIANAVTIELQRLQAAQERDRAADLLRIIFENMRAGITVVDRDLRVIGYNDRFHELLQFPDEVLASGSFEAMVRYNAERGEYGPGDVDEQVRQRVELARRFEAHRFERQRPDGRYIEVRGDPLPGGGFVTTYTDVTDRRRIEDALRQNELRYRLISEMTSDLLYSFRIEEDGTPVAEWSAGSVGNVALDLLDHGVPGSAWNRLIGVIHPDDRELSEERHRRLFAGEQSVDELRVLLPDGRVLWVRVHCRPEVDPETGRTVRIIGAAQDITERRQAEAELRGAMETAELANRTKSEFLANMSHELRTPLNAIIGFSEVMAQELLGPLGDGRYRTYAQDIRDSGTHLLDIINDILDVSKAEAGMLELAEEPIELADAVTASLRLISQRAERGGVRLRESVPQELPPLLADPRRLKQILINLLSNAVKFTPAGGTVSVEAWQEAEGELAIRIADTGIGIKPEDLARVLEPFTQADSGFNRRHEGTGLGLPLTKALVELHGGRLELSGNEGGGTRAVVRFPAGRALPRTRRRLTSAGAD</sequence>
<feature type="domain" description="PAS" evidence="13">
    <location>
        <begin position="612"/>
        <end position="656"/>
    </location>
</feature>
<reference evidence="15 16" key="1">
    <citation type="submission" date="2017-04" db="EMBL/GenBank/DDBJ databases">
        <authorList>
            <person name="Afonso C.L."/>
            <person name="Miller P.J."/>
            <person name="Scott M.A."/>
            <person name="Spackman E."/>
            <person name="Goraichik I."/>
            <person name="Dimitrov K.M."/>
            <person name="Suarez D.L."/>
            <person name="Swayne D.E."/>
        </authorList>
    </citation>
    <scope>NUCLEOTIDE SEQUENCE [LARGE SCALE GENOMIC DNA]</scope>
    <source>
        <strain evidence="15 16">USBA 355</strain>
    </source>
</reference>
<dbReference type="SUPFAM" id="SSF47384">
    <property type="entry name" value="Homodimeric domain of signal transducing histidine kinase"/>
    <property type="match status" value="1"/>
</dbReference>
<dbReference type="SMART" id="SM00086">
    <property type="entry name" value="PAC"/>
    <property type="match status" value="3"/>
</dbReference>
<dbReference type="FunFam" id="3.30.565.10:FF:000006">
    <property type="entry name" value="Sensor histidine kinase WalK"/>
    <property type="match status" value="1"/>
</dbReference>
<gene>
    <name evidence="15" type="ORF">SAMN05428998_101240</name>
</gene>
<evidence type="ECO:0000256" key="10">
    <source>
        <dbReference type="ARBA" id="ARBA00023136"/>
    </source>
</evidence>
<protein>
    <recommendedName>
        <fullName evidence="3">histidine kinase</fullName>
        <ecNumber evidence="3">2.7.13.3</ecNumber>
    </recommendedName>
</protein>
<evidence type="ECO:0000256" key="8">
    <source>
        <dbReference type="ARBA" id="ARBA00022840"/>
    </source>
</evidence>
<dbReference type="InterPro" id="IPR036890">
    <property type="entry name" value="HATPase_C_sf"/>
</dbReference>
<dbReference type="InterPro" id="IPR004358">
    <property type="entry name" value="Sig_transdc_His_kin-like_C"/>
</dbReference>
<dbReference type="PROSITE" id="PS50109">
    <property type="entry name" value="HIS_KIN"/>
    <property type="match status" value="1"/>
</dbReference>
<organism evidence="15 16">
    <name type="scientific">Tistlia consotensis USBA 355</name>
    <dbReference type="NCBI Taxonomy" id="560819"/>
    <lineage>
        <taxon>Bacteria</taxon>
        <taxon>Pseudomonadati</taxon>
        <taxon>Pseudomonadota</taxon>
        <taxon>Alphaproteobacteria</taxon>
        <taxon>Rhodospirillales</taxon>
        <taxon>Rhodovibrionaceae</taxon>
        <taxon>Tistlia</taxon>
    </lineage>
</organism>
<keyword evidence="8" id="KW-0067">ATP-binding</keyword>
<dbReference type="RefSeq" id="WP_089229524.1">
    <property type="nucleotide sequence ID" value="NZ_FWZX01000001.1"/>
</dbReference>
<dbReference type="Pfam" id="PF13426">
    <property type="entry name" value="PAS_9"/>
    <property type="match status" value="1"/>
</dbReference>
<evidence type="ECO:0000313" key="16">
    <source>
        <dbReference type="Proteomes" id="UP000192917"/>
    </source>
</evidence>
<dbReference type="Pfam" id="PF12860">
    <property type="entry name" value="PAS_7"/>
    <property type="match status" value="3"/>
</dbReference>
<keyword evidence="7" id="KW-0418">Kinase</keyword>
<keyword evidence="10 11" id="KW-0472">Membrane</keyword>
<evidence type="ECO:0000256" key="9">
    <source>
        <dbReference type="ARBA" id="ARBA00023012"/>
    </source>
</evidence>
<feature type="transmembrane region" description="Helical" evidence="11">
    <location>
        <begin position="173"/>
        <end position="194"/>
    </location>
</feature>
<evidence type="ECO:0000313" key="15">
    <source>
        <dbReference type="EMBL" id="SME89686.1"/>
    </source>
</evidence>
<feature type="transmembrane region" description="Helical" evidence="11">
    <location>
        <begin position="146"/>
        <end position="167"/>
    </location>
</feature>
<name>A0A1Y6B610_9PROT</name>
<dbReference type="Gene3D" id="3.30.565.10">
    <property type="entry name" value="Histidine kinase-like ATPase, C-terminal domain"/>
    <property type="match status" value="1"/>
</dbReference>
<dbReference type="SMART" id="SM00388">
    <property type="entry name" value="HisKA"/>
    <property type="match status" value="1"/>
</dbReference>
<dbReference type="SMART" id="SM00387">
    <property type="entry name" value="HATPase_c"/>
    <property type="match status" value="1"/>
</dbReference>
<dbReference type="GO" id="GO:0000155">
    <property type="term" value="F:phosphorelay sensor kinase activity"/>
    <property type="evidence" value="ECO:0007669"/>
    <property type="project" value="InterPro"/>
</dbReference>
<dbReference type="InterPro" id="IPR036097">
    <property type="entry name" value="HisK_dim/P_sf"/>
</dbReference>
<dbReference type="Pfam" id="PF08447">
    <property type="entry name" value="PAS_3"/>
    <property type="match status" value="1"/>
</dbReference>
<comment type="subcellular location">
    <subcellularLocation>
        <location evidence="2">Membrane</location>
    </subcellularLocation>
</comment>
<dbReference type="Pfam" id="PF02518">
    <property type="entry name" value="HATPase_c"/>
    <property type="match status" value="1"/>
</dbReference>
<evidence type="ECO:0000256" key="5">
    <source>
        <dbReference type="ARBA" id="ARBA00022679"/>
    </source>
</evidence>
<dbReference type="CDD" id="cd16922">
    <property type="entry name" value="HATPase_EvgS-ArcB-TorS-like"/>
    <property type="match status" value="1"/>
</dbReference>
<evidence type="ECO:0000256" key="3">
    <source>
        <dbReference type="ARBA" id="ARBA00012438"/>
    </source>
</evidence>
<dbReference type="PROSITE" id="PS50113">
    <property type="entry name" value="PAC"/>
    <property type="match status" value="2"/>
</dbReference>
<dbReference type="Gene3D" id="1.10.287.130">
    <property type="match status" value="1"/>
</dbReference>
<keyword evidence="11" id="KW-1133">Transmembrane helix</keyword>
<dbReference type="PRINTS" id="PR00344">
    <property type="entry name" value="BCTRLSENSOR"/>
</dbReference>
<dbReference type="PANTHER" id="PTHR43047">
    <property type="entry name" value="TWO-COMPONENT HISTIDINE PROTEIN KINASE"/>
    <property type="match status" value="1"/>
</dbReference>
<dbReference type="CDD" id="cd00130">
    <property type="entry name" value="PAS"/>
    <property type="match status" value="2"/>
</dbReference>
<evidence type="ECO:0000256" key="7">
    <source>
        <dbReference type="ARBA" id="ARBA00022777"/>
    </source>
</evidence>
<dbReference type="InterPro" id="IPR003661">
    <property type="entry name" value="HisK_dim/P_dom"/>
</dbReference>
<dbReference type="GO" id="GO:0005524">
    <property type="term" value="F:ATP binding"/>
    <property type="evidence" value="ECO:0007669"/>
    <property type="project" value="UniProtKB-KW"/>
</dbReference>
<proteinExistence type="predicted"/>
<evidence type="ECO:0000256" key="4">
    <source>
        <dbReference type="ARBA" id="ARBA00022553"/>
    </source>
</evidence>
<feature type="transmembrane region" description="Helical" evidence="11">
    <location>
        <begin position="91"/>
        <end position="108"/>
    </location>
</feature>
<dbReference type="EMBL" id="FWZX01000001">
    <property type="protein sequence ID" value="SME89686.1"/>
    <property type="molecule type" value="Genomic_DNA"/>
</dbReference>
<evidence type="ECO:0000259" key="12">
    <source>
        <dbReference type="PROSITE" id="PS50109"/>
    </source>
</evidence>
<dbReference type="GO" id="GO:0009927">
    <property type="term" value="F:histidine phosphotransfer kinase activity"/>
    <property type="evidence" value="ECO:0007669"/>
    <property type="project" value="TreeGrafter"/>
</dbReference>
<dbReference type="InterPro" id="IPR001610">
    <property type="entry name" value="PAC"/>
</dbReference>
<dbReference type="GO" id="GO:0005886">
    <property type="term" value="C:plasma membrane"/>
    <property type="evidence" value="ECO:0007669"/>
    <property type="project" value="TreeGrafter"/>
</dbReference>
<feature type="transmembrane region" description="Helical" evidence="11">
    <location>
        <begin position="6"/>
        <end position="31"/>
    </location>
</feature>
<dbReference type="CDD" id="cd00082">
    <property type="entry name" value="HisKA"/>
    <property type="match status" value="1"/>
</dbReference>
<dbReference type="PANTHER" id="PTHR43047:SF63">
    <property type="entry name" value="HISTIDINE KINASE"/>
    <property type="match status" value="1"/>
</dbReference>
<dbReference type="InterPro" id="IPR013655">
    <property type="entry name" value="PAS_fold_3"/>
</dbReference>
<dbReference type="InterPro" id="IPR003594">
    <property type="entry name" value="HATPase_dom"/>
</dbReference>
<dbReference type="SUPFAM" id="SSF55874">
    <property type="entry name" value="ATPase domain of HSP90 chaperone/DNA topoisomerase II/histidine kinase"/>
    <property type="match status" value="1"/>
</dbReference>
<dbReference type="EC" id="2.7.13.3" evidence="3"/>
<dbReference type="SUPFAM" id="SSF55785">
    <property type="entry name" value="PYP-like sensor domain (PAS domain)"/>
    <property type="match status" value="5"/>
</dbReference>
<keyword evidence="16" id="KW-1185">Reference proteome</keyword>
<feature type="domain" description="PAC" evidence="14">
    <location>
        <begin position="281"/>
        <end position="333"/>
    </location>
</feature>
<dbReference type="InterPro" id="IPR035965">
    <property type="entry name" value="PAS-like_dom_sf"/>
</dbReference>
<evidence type="ECO:0000256" key="1">
    <source>
        <dbReference type="ARBA" id="ARBA00000085"/>
    </source>
</evidence>
<dbReference type="Gene3D" id="3.30.450.20">
    <property type="entry name" value="PAS domain"/>
    <property type="match status" value="5"/>
</dbReference>
<keyword evidence="4" id="KW-0597">Phosphoprotein</keyword>
<keyword evidence="9" id="KW-0902">Two-component regulatory system</keyword>
<comment type="catalytic activity">
    <reaction evidence="1">
        <text>ATP + protein L-histidine = ADP + protein N-phospho-L-histidine.</text>
        <dbReference type="EC" id="2.7.13.3"/>
    </reaction>
</comment>
<evidence type="ECO:0000256" key="2">
    <source>
        <dbReference type="ARBA" id="ARBA00004370"/>
    </source>
</evidence>
<keyword evidence="6" id="KW-0547">Nucleotide-binding</keyword>
<accession>A0A1Y6B610</accession>
<keyword evidence="5" id="KW-0808">Transferase</keyword>
<feature type="domain" description="Histidine kinase" evidence="12">
    <location>
        <begin position="1301"/>
        <end position="1522"/>
    </location>
</feature>
<dbReference type="SMART" id="SM00091">
    <property type="entry name" value="PAS"/>
    <property type="match status" value="4"/>
</dbReference>
<dbReference type="FunFam" id="1.10.287.130:FF:000038">
    <property type="entry name" value="Sensory transduction histidine kinase"/>
    <property type="match status" value="1"/>
</dbReference>
<feature type="transmembrane region" description="Helical" evidence="11">
    <location>
        <begin position="62"/>
        <end position="79"/>
    </location>
</feature>
<dbReference type="Pfam" id="PF00512">
    <property type="entry name" value="HisKA"/>
    <property type="match status" value="1"/>
</dbReference>
<dbReference type="InterPro" id="IPR000014">
    <property type="entry name" value="PAS"/>
</dbReference>
<dbReference type="Pfam" id="PF13188">
    <property type="entry name" value="PAS_8"/>
    <property type="match status" value="1"/>
</dbReference>
<dbReference type="InterPro" id="IPR005467">
    <property type="entry name" value="His_kinase_dom"/>
</dbReference>
<dbReference type="STRING" id="560819.SAMN05428998_101240"/>
<evidence type="ECO:0000259" key="13">
    <source>
        <dbReference type="PROSITE" id="PS50112"/>
    </source>
</evidence>
<dbReference type="NCBIfam" id="TIGR00229">
    <property type="entry name" value="sensory_box"/>
    <property type="match status" value="3"/>
</dbReference>
<dbReference type="Proteomes" id="UP000192917">
    <property type="component" value="Unassembled WGS sequence"/>
</dbReference>
<evidence type="ECO:0000256" key="6">
    <source>
        <dbReference type="ARBA" id="ARBA00022741"/>
    </source>
</evidence>
<feature type="transmembrane region" description="Helical" evidence="11">
    <location>
        <begin position="38"/>
        <end position="56"/>
    </location>
</feature>
<dbReference type="SUPFAM" id="SSF55781">
    <property type="entry name" value="GAF domain-like"/>
    <property type="match status" value="2"/>
</dbReference>
<evidence type="ECO:0000256" key="11">
    <source>
        <dbReference type="SAM" id="Phobius"/>
    </source>
</evidence>
<feature type="domain" description="PAC" evidence="14">
    <location>
        <begin position="1230"/>
        <end position="1283"/>
    </location>
</feature>
<dbReference type="InterPro" id="IPR000700">
    <property type="entry name" value="PAS-assoc_C"/>
</dbReference>